<evidence type="ECO:0008006" key="4">
    <source>
        <dbReference type="Google" id="ProtNLM"/>
    </source>
</evidence>
<dbReference type="AlphaFoldDB" id="A0A1H0R9L5"/>
<sequence length="338" mass="36522">MKRLLVLLAVWLMLVQTAAAQTVTVDGYGVDENAARRDAARQAVEQVAGTYIASKTLVENYVTQLDEIYAQAQGFVTGMEVMSSGQEGQVWHIRAQVDVDTSADSKLLSRLNTVALLNDPRIHVEILDKELGNGSSHDLLTEQALNEQLLVVGFNHVVSDSRPVDYRVLGTSEVHAYAIKVPDGQGGYNTTPLQSAAAELTVRVVDYATGSIVATFQTTGRGIDNSAALAGNRARKEAAAQAAKELEAKFKKTAMKIHQGITLTVKADSLEKVEELTQKMGNMAGVQKVILRSMDGGTAIIDVESVQKPHVLARMLKEVGLNIYILAISNSELKLSLH</sequence>
<name>A0A1H0R9L5_SELRU</name>
<dbReference type="RefSeq" id="WP_074572054.1">
    <property type="nucleotide sequence ID" value="NZ_FNJQ01000011.1"/>
</dbReference>
<feature type="signal peptide" evidence="1">
    <location>
        <begin position="1"/>
        <end position="20"/>
    </location>
</feature>
<gene>
    <name evidence="2" type="ORF">SAMN05216366_11135</name>
</gene>
<dbReference type="InterPro" id="IPR038180">
    <property type="entry name" value="FlgT_N_sf"/>
</dbReference>
<evidence type="ECO:0000313" key="2">
    <source>
        <dbReference type="EMBL" id="SDP26233.1"/>
    </source>
</evidence>
<dbReference type="OrthoDB" id="1675514at2"/>
<feature type="chain" id="PRO_5010205195" description="Flagellar assembly protein T, N-terminal domain" evidence="1">
    <location>
        <begin position="21"/>
        <end position="338"/>
    </location>
</feature>
<accession>A0A1H0R9L5</accession>
<evidence type="ECO:0000313" key="3">
    <source>
        <dbReference type="Proteomes" id="UP000182412"/>
    </source>
</evidence>
<protein>
    <recommendedName>
        <fullName evidence="4">Flagellar assembly protein T, N-terminal domain</fullName>
    </recommendedName>
</protein>
<dbReference type="Proteomes" id="UP000182412">
    <property type="component" value="Unassembled WGS sequence"/>
</dbReference>
<keyword evidence="1" id="KW-0732">Signal</keyword>
<reference evidence="2 3" key="1">
    <citation type="submission" date="2016-10" db="EMBL/GenBank/DDBJ databases">
        <authorList>
            <person name="de Groot N.N."/>
        </authorList>
    </citation>
    <scope>NUCLEOTIDE SEQUENCE [LARGE SCALE GENOMIC DNA]</scope>
    <source>
        <strain evidence="2 3">S137</strain>
    </source>
</reference>
<dbReference type="EMBL" id="FNJQ01000011">
    <property type="protein sequence ID" value="SDP26233.1"/>
    <property type="molecule type" value="Genomic_DNA"/>
</dbReference>
<proteinExistence type="predicted"/>
<dbReference type="Gene3D" id="3.30.1660.40">
    <property type="entry name" value="FlgT, N-terminal domain"/>
    <property type="match status" value="1"/>
</dbReference>
<evidence type="ECO:0000256" key="1">
    <source>
        <dbReference type="SAM" id="SignalP"/>
    </source>
</evidence>
<organism evidence="2 3">
    <name type="scientific">Selenomonas ruminantium</name>
    <dbReference type="NCBI Taxonomy" id="971"/>
    <lineage>
        <taxon>Bacteria</taxon>
        <taxon>Bacillati</taxon>
        <taxon>Bacillota</taxon>
        <taxon>Negativicutes</taxon>
        <taxon>Selenomonadales</taxon>
        <taxon>Selenomonadaceae</taxon>
        <taxon>Selenomonas</taxon>
    </lineage>
</organism>